<feature type="chain" id="PRO_5016400047" evidence="2">
    <location>
        <begin position="22"/>
        <end position="222"/>
    </location>
</feature>
<name>A0A316YBQ3_9BASI</name>
<dbReference type="Proteomes" id="UP000245768">
    <property type="component" value="Unassembled WGS sequence"/>
</dbReference>
<dbReference type="GeneID" id="37042063"/>
<keyword evidence="4" id="KW-1185">Reference proteome</keyword>
<accession>A0A316YBQ3</accession>
<proteinExistence type="predicted"/>
<gene>
    <name evidence="3" type="ORF">FA10DRAFT_262772</name>
</gene>
<evidence type="ECO:0000313" key="4">
    <source>
        <dbReference type="Proteomes" id="UP000245768"/>
    </source>
</evidence>
<evidence type="ECO:0000256" key="2">
    <source>
        <dbReference type="SAM" id="SignalP"/>
    </source>
</evidence>
<feature type="signal peptide" evidence="2">
    <location>
        <begin position="1"/>
        <end position="21"/>
    </location>
</feature>
<reference evidence="3" key="1">
    <citation type="journal article" date="2018" name="Mol. Biol. Evol.">
        <title>Broad Genomic Sampling Reveals a Smut Pathogenic Ancestry of the Fungal Clade Ustilaginomycotina.</title>
        <authorList>
            <person name="Kijpornyongpan T."/>
            <person name="Mondo S.J."/>
            <person name="Barry K."/>
            <person name="Sandor L."/>
            <person name="Lee J."/>
            <person name="Lipzen A."/>
            <person name="Pangilinan J."/>
            <person name="LaButti K."/>
            <person name="Hainaut M."/>
            <person name="Henrissat B."/>
            <person name="Grigoriev I.V."/>
            <person name="Spatafora J.W."/>
            <person name="Aime M.C."/>
        </authorList>
    </citation>
    <scope>NUCLEOTIDE SEQUENCE [LARGE SCALE GENOMIC DNA]</scope>
    <source>
        <strain evidence="3">MCA 4198</strain>
    </source>
</reference>
<feature type="region of interest" description="Disordered" evidence="1">
    <location>
        <begin position="73"/>
        <end position="96"/>
    </location>
</feature>
<evidence type="ECO:0000313" key="3">
    <source>
        <dbReference type="EMBL" id="PWN86976.1"/>
    </source>
</evidence>
<sequence length="222" mass="24047">MKLPFLSLTLLVLQLAGRVTATRLSPASKALHASTPAGQECYGDEYTATPATSPDASHTLYEGHSDVMNAIEGTTKNQDGQGSTSHGAEQPTEKKESALMDVARLKSLESEGHPSVIDIKNLIELAQLAVPVFNGKPDKLKRFRHNNHISRTSLVTVHEVLALAQAEKVAKYIQNRRGPPLATGGGTPQQQKIEPVNVTQLSIKYSRTPLFISFPESEDVSK</sequence>
<dbReference type="InParanoid" id="A0A316YBQ3"/>
<evidence type="ECO:0000256" key="1">
    <source>
        <dbReference type="SAM" id="MobiDB-lite"/>
    </source>
</evidence>
<organism evidence="3 4">
    <name type="scientific">Acaromyces ingoldii</name>
    <dbReference type="NCBI Taxonomy" id="215250"/>
    <lineage>
        <taxon>Eukaryota</taxon>
        <taxon>Fungi</taxon>
        <taxon>Dikarya</taxon>
        <taxon>Basidiomycota</taxon>
        <taxon>Ustilaginomycotina</taxon>
        <taxon>Exobasidiomycetes</taxon>
        <taxon>Exobasidiales</taxon>
        <taxon>Cryptobasidiaceae</taxon>
        <taxon>Acaromyces</taxon>
    </lineage>
</organism>
<dbReference type="EMBL" id="KZ819641">
    <property type="protein sequence ID" value="PWN86976.1"/>
    <property type="molecule type" value="Genomic_DNA"/>
</dbReference>
<feature type="compositionally biased region" description="Polar residues" evidence="1">
    <location>
        <begin position="73"/>
        <end position="87"/>
    </location>
</feature>
<dbReference type="AlphaFoldDB" id="A0A316YBQ3"/>
<dbReference type="RefSeq" id="XP_025374174.1">
    <property type="nucleotide sequence ID" value="XM_025520147.1"/>
</dbReference>
<keyword evidence="2" id="KW-0732">Signal</keyword>
<protein>
    <submittedName>
        <fullName evidence="3">Uncharacterized protein</fullName>
    </submittedName>
</protein>